<organism evidence="2 3">
    <name type="scientific">Mycteria americana</name>
    <name type="common">Wood stork</name>
    <dbReference type="NCBI Taxonomy" id="33587"/>
    <lineage>
        <taxon>Eukaryota</taxon>
        <taxon>Metazoa</taxon>
        <taxon>Chordata</taxon>
        <taxon>Craniata</taxon>
        <taxon>Vertebrata</taxon>
        <taxon>Euteleostomi</taxon>
        <taxon>Archelosauria</taxon>
        <taxon>Archosauria</taxon>
        <taxon>Dinosauria</taxon>
        <taxon>Saurischia</taxon>
        <taxon>Theropoda</taxon>
        <taxon>Coelurosauria</taxon>
        <taxon>Aves</taxon>
        <taxon>Neognathae</taxon>
        <taxon>Neoaves</taxon>
        <taxon>Aequornithes</taxon>
        <taxon>Ciconiiformes</taxon>
        <taxon>Ciconiidae</taxon>
        <taxon>Mycteria</taxon>
    </lineage>
</organism>
<evidence type="ECO:0000313" key="3">
    <source>
        <dbReference type="Proteomes" id="UP001333110"/>
    </source>
</evidence>
<dbReference type="AlphaFoldDB" id="A0AAN7RXA4"/>
<protein>
    <recommendedName>
        <fullName evidence="1">Reverse transcriptase domain-containing protein</fullName>
    </recommendedName>
</protein>
<evidence type="ECO:0000259" key="1">
    <source>
        <dbReference type="PROSITE" id="PS50878"/>
    </source>
</evidence>
<dbReference type="EMBL" id="JAUNZN010000018">
    <property type="protein sequence ID" value="KAK4810933.1"/>
    <property type="molecule type" value="Genomic_DNA"/>
</dbReference>
<proteinExistence type="predicted"/>
<name>A0AAN7RXA4_MYCAM</name>
<dbReference type="Pfam" id="PF00078">
    <property type="entry name" value="RVT_1"/>
    <property type="match status" value="1"/>
</dbReference>
<keyword evidence="3" id="KW-1185">Reference proteome</keyword>
<dbReference type="PANTHER" id="PTHR33332">
    <property type="entry name" value="REVERSE TRANSCRIPTASE DOMAIN-CONTAINING PROTEIN"/>
    <property type="match status" value="1"/>
</dbReference>
<feature type="domain" description="Reverse transcriptase" evidence="1">
    <location>
        <begin position="1"/>
        <end position="168"/>
    </location>
</feature>
<reference evidence="2 3" key="1">
    <citation type="journal article" date="2023" name="J. Hered.">
        <title>Chromosome-level genome of the wood stork (Mycteria americana) provides insight into avian chromosome evolution.</title>
        <authorList>
            <person name="Flamio R. Jr."/>
            <person name="Ramstad K.M."/>
        </authorList>
    </citation>
    <scope>NUCLEOTIDE SEQUENCE [LARGE SCALE GENOMIC DNA]</scope>
    <source>
        <strain evidence="2">JAX WOST 10</strain>
    </source>
</reference>
<dbReference type="PROSITE" id="PS50878">
    <property type="entry name" value="RT_POL"/>
    <property type="match status" value="1"/>
</dbReference>
<sequence length="241" mass="27080">METVDMGRAVDVVYLDFSKAFDTFPQPSPGQLARYRLDGWSARWVGNWLTGRTQRVAINGFYSGWQTVTSGVPQGSILGPTLFDIFINDLDDGIESTLTKFADDTKMGGEVDTSEGRAILQRDLDRLEEWDSKNSMKFNKDKCKVLHLGQHNQRAQYRLGPVWLGSSLAERDLGVLVDNKLNMSQQCAAAAMGANRILGCIRRGITSRDRDVIIPPYSALVRLHLEYSVQFWSPQFPSIPF</sequence>
<gene>
    <name evidence="2" type="ORF">QYF61_013341</name>
</gene>
<dbReference type="Proteomes" id="UP001333110">
    <property type="component" value="Unassembled WGS sequence"/>
</dbReference>
<accession>A0AAN7RXA4</accession>
<evidence type="ECO:0000313" key="2">
    <source>
        <dbReference type="EMBL" id="KAK4810933.1"/>
    </source>
</evidence>
<comment type="caution">
    <text evidence="2">The sequence shown here is derived from an EMBL/GenBank/DDBJ whole genome shotgun (WGS) entry which is preliminary data.</text>
</comment>
<dbReference type="InterPro" id="IPR000477">
    <property type="entry name" value="RT_dom"/>
</dbReference>